<keyword evidence="1" id="KW-0812">Transmembrane</keyword>
<evidence type="ECO:0000313" key="2">
    <source>
        <dbReference type="EMBL" id="KAJ9578282.1"/>
    </source>
</evidence>
<protein>
    <submittedName>
        <fullName evidence="2">Uncharacterized protein</fullName>
    </submittedName>
</protein>
<dbReference type="AlphaFoldDB" id="A0AAD7ZDQ0"/>
<reference evidence="2" key="2">
    <citation type="submission" date="2023-05" db="EMBL/GenBank/DDBJ databases">
        <authorList>
            <person name="Fouks B."/>
        </authorList>
    </citation>
    <scope>NUCLEOTIDE SEQUENCE</scope>
    <source>
        <strain evidence="2">Stay&amp;Tobe</strain>
        <tissue evidence="2">Testes</tissue>
    </source>
</reference>
<reference evidence="2" key="1">
    <citation type="journal article" date="2023" name="IScience">
        <title>Live-bearing cockroach genome reveals convergent evolutionary mechanisms linked to viviparity in insects and beyond.</title>
        <authorList>
            <person name="Fouks B."/>
            <person name="Harrison M.C."/>
            <person name="Mikhailova A.A."/>
            <person name="Marchal E."/>
            <person name="English S."/>
            <person name="Carruthers M."/>
            <person name="Jennings E.C."/>
            <person name="Chiamaka E.L."/>
            <person name="Frigard R.A."/>
            <person name="Pippel M."/>
            <person name="Attardo G.M."/>
            <person name="Benoit J.B."/>
            <person name="Bornberg-Bauer E."/>
            <person name="Tobe S.S."/>
        </authorList>
    </citation>
    <scope>NUCLEOTIDE SEQUENCE</scope>
    <source>
        <strain evidence="2">Stay&amp;Tobe</strain>
    </source>
</reference>
<accession>A0AAD7ZDQ0</accession>
<dbReference type="Proteomes" id="UP001233999">
    <property type="component" value="Unassembled WGS sequence"/>
</dbReference>
<dbReference type="EMBL" id="JASPKZ010008895">
    <property type="protein sequence ID" value="KAJ9578282.1"/>
    <property type="molecule type" value="Genomic_DNA"/>
</dbReference>
<feature type="transmembrane region" description="Helical" evidence="1">
    <location>
        <begin position="55"/>
        <end position="74"/>
    </location>
</feature>
<evidence type="ECO:0000313" key="3">
    <source>
        <dbReference type="Proteomes" id="UP001233999"/>
    </source>
</evidence>
<feature type="non-terminal residue" evidence="2">
    <location>
        <position position="105"/>
    </location>
</feature>
<keyword evidence="3" id="KW-1185">Reference proteome</keyword>
<keyword evidence="1" id="KW-1133">Transmembrane helix</keyword>
<evidence type="ECO:0000256" key="1">
    <source>
        <dbReference type="SAM" id="Phobius"/>
    </source>
</evidence>
<gene>
    <name evidence="2" type="ORF">L9F63_005503</name>
</gene>
<feature type="non-terminal residue" evidence="2">
    <location>
        <position position="1"/>
    </location>
</feature>
<comment type="caution">
    <text evidence="2">The sequence shown here is derived from an EMBL/GenBank/DDBJ whole genome shotgun (WGS) entry which is preliminary data.</text>
</comment>
<proteinExistence type="predicted"/>
<organism evidence="2 3">
    <name type="scientific">Diploptera punctata</name>
    <name type="common">Pacific beetle cockroach</name>
    <dbReference type="NCBI Taxonomy" id="6984"/>
    <lineage>
        <taxon>Eukaryota</taxon>
        <taxon>Metazoa</taxon>
        <taxon>Ecdysozoa</taxon>
        <taxon>Arthropoda</taxon>
        <taxon>Hexapoda</taxon>
        <taxon>Insecta</taxon>
        <taxon>Pterygota</taxon>
        <taxon>Neoptera</taxon>
        <taxon>Polyneoptera</taxon>
        <taxon>Dictyoptera</taxon>
        <taxon>Blattodea</taxon>
        <taxon>Blaberoidea</taxon>
        <taxon>Blaberidae</taxon>
        <taxon>Diplopterinae</taxon>
        <taxon>Diploptera</taxon>
    </lineage>
</organism>
<name>A0AAD7ZDQ0_DIPPU</name>
<keyword evidence="1" id="KW-0472">Membrane</keyword>
<sequence>YGFLFTVFELIFYGIKYLKAVCNKFRRETLNQEDPVMENNEVDGLPDFHRIENDVQIFIFGTSIYIYLFAVSIYQEFMISQETARDPKNTRKHRNVALYRIPCYK</sequence>